<gene>
    <name evidence="2" type="primary">Vigan.11G145600</name>
    <name evidence="2" type="ORF">VIGAN_11145600</name>
</gene>
<feature type="region of interest" description="Disordered" evidence="1">
    <location>
        <begin position="1"/>
        <end position="45"/>
    </location>
</feature>
<reference evidence="2 3" key="1">
    <citation type="journal article" date="2015" name="Sci. Rep.">
        <title>The power of single molecule real-time sequencing technology in the de novo assembly of a eukaryotic genome.</title>
        <authorList>
            <person name="Sakai H."/>
            <person name="Naito K."/>
            <person name="Ogiso-Tanaka E."/>
            <person name="Takahashi Y."/>
            <person name="Iseki K."/>
            <person name="Muto C."/>
            <person name="Satou K."/>
            <person name="Teruya K."/>
            <person name="Shiroma A."/>
            <person name="Shimoji M."/>
            <person name="Hirano T."/>
            <person name="Itoh T."/>
            <person name="Kaga A."/>
            <person name="Tomooka N."/>
        </authorList>
    </citation>
    <scope>NUCLEOTIDE SEQUENCE [LARGE SCALE GENOMIC DNA]</scope>
    <source>
        <strain evidence="3">cv. Shumari</strain>
    </source>
</reference>
<dbReference type="EMBL" id="AP015044">
    <property type="protein sequence ID" value="BAU02046.1"/>
    <property type="molecule type" value="Genomic_DNA"/>
</dbReference>
<dbReference type="AlphaFoldDB" id="A0A0S3TA15"/>
<feature type="non-terminal residue" evidence="2">
    <location>
        <position position="1"/>
    </location>
</feature>
<protein>
    <submittedName>
        <fullName evidence="2">Uncharacterized protein</fullName>
    </submittedName>
</protein>
<evidence type="ECO:0000313" key="3">
    <source>
        <dbReference type="Proteomes" id="UP000291084"/>
    </source>
</evidence>
<dbReference type="Proteomes" id="UP000291084">
    <property type="component" value="Chromosome 11"/>
</dbReference>
<accession>A0A0S3TA15</accession>
<name>A0A0S3TA15_PHAAN</name>
<proteinExistence type="predicted"/>
<sequence length="96" mass="11370">ERKALPPYDVVHNKKREKMGRKESPCTTRPLARRRPCGSTDNRDQRRECCLSRISTVPVILVVTRPSYMHEMEKSKRKKRKRTPIFKHSLIDNLNL</sequence>
<organism evidence="2 3">
    <name type="scientific">Vigna angularis var. angularis</name>
    <dbReference type="NCBI Taxonomy" id="157739"/>
    <lineage>
        <taxon>Eukaryota</taxon>
        <taxon>Viridiplantae</taxon>
        <taxon>Streptophyta</taxon>
        <taxon>Embryophyta</taxon>
        <taxon>Tracheophyta</taxon>
        <taxon>Spermatophyta</taxon>
        <taxon>Magnoliopsida</taxon>
        <taxon>eudicotyledons</taxon>
        <taxon>Gunneridae</taxon>
        <taxon>Pentapetalae</taxon>
        <taxon>rosids</taxon>
        <taxon>fabids</taxon>
        <taxon>Fabales</taxon>
        <taxon>Fabaceae</taxon>
        <taxon>Papilionoideae</taxon>
        <taxon>50 kb inversion clade</taxon>
        <taxon>NPAAA clade</taxon>
        <taxon>indigoferoid/millettioid clade</taxon>
        <taxon>Phaseoleae</taxon>
        <taxon>Vigna</taxon>
    </lineage>
</organism>
<keyword evidence="3" id="KW-1185">Reference proteome</keyword>
<evidence type="ECO:0000256" key="1">
    <source>
        <dbReference type="SAM" id="MobiDB-lite"/>
    </source>
</evidence>
<evidence type="ECO:0000313" key="2">
    <source>
        <dbReference type="EMBL" id="BAU02046.1"/>
    </source>
</evidence>